<dbReference type="EMBL" id="CP143787">
    <property type="protein sequence ID" value="WVN88263.1"/>
    <property type="molecule type" value="Genomic_DNA"/>
</dbReference>
<dbReference type="PANTHER" id="PTHR43303:SF4">
    <property type="entry name" value="NADPH DEHYDROGENASE C23G7.10C-RELATED"/>
    <property type="match status" value="1"/>
</dbReference>
<dbReference type="InterPro" id="IPR044152">
    <property type="entry name" value="YqjM-like"/>
</dbReference>
<proteinExistence type="predicted"/>
<reference evidence="2" key="1">
    <citation type="submission" date="2016-06" db="EMBL/GenBank/DDBJ databases">
        <authorList>
            <person name="Cuomo C."/>
            <person name="Litvintseva A."/>
            <person name="Heitman J."/>
            <person name="Chen Y."/>
            <person name="Sun S."/>
            <person name="Springer D."/>
            <person name="Dromer F."/>
            <person name="Young S."/>
            <person name="Zeng Q."/>
            <person name="Chapman S."/>
            <person name="Gujja S."/>
            <person name="Saif S."/>
            <person name="Birren B."/>
        </authorList>
    </citation>
    <scope>NUCLEOTIDE SEQUENCE</scope>
    <source>
        <strain evidence="2">CBS 7841</strain>
    </source>
</reference>
<evidence type="ECO:0000256" key="1">
    <source>
        <dbReference type="ARBA" id="ARBA00001917"/>
    </source>
</evidence>
<dbReference type="InterPro" id="IPR013785">
    <property type="entry name" value="Aldolase_TIM"/>
</dbReference>
<name>A0AAJ8JTL3_9TREE</name>
<gene>
    <name evidence="2" type="ORF">L203_103464</name>
</gene>
<comment type="cofactor">
    <cofactor evidence="1">
        <name>FMN</name>
        <dbReference type="ChEBI" id="CHEBI:58210"/>
    </cofactor>
</comment>
<dbReference type="KEGG" id="cdep:91087675"/>
<dbReference type="GO" id="GO:0003959">
    <property type="term" value="F:NADPH dehydrogenase activity"/>
    <property type="evidence" value="ECO:0007669"/>
    <property type="project" value="InterPro"/>
</dbReference>
<dbReference type="SUPFAM" id="SSF51395">
    <property type="entry name" value="FMN-linked oxidoreductases"/>
    <property type="match status" value="1"/>
</dbReference>
<evidence type="ECO:0000313" key="3">
    <source>
        <dbReference type="Proteomes" id="UP000094043"/>
    </source>
</evidence>
<dbReference type="Proteomes" id="UP000094043">
    <property type="component" value="Chromosome 4"/>
</dbReference>
<organism evidence="2 3">
    <name type="scientific">Cryptococcus depauperatus CBS 7841</name>
    <dbReference type="NCBI Taxonomy" id="1295531"/>
    <lineage>
        <taxon>Eukaryota</taxon>
        <taxon>Fungi</taxon>
        <taxon>Dikarya</taxon>
        <taxon>Basidiomycota</taxon>
        <taxon>Agaricomycotina</taxon>
        <taxon>Tremellomycetes</taxon>
        <taxon>Tremellales</taxon>
        <taxon>Cryptococcaceae</taxon>
        <taxon>Cryptococcus</taxon>
    </lineage>
</organism>
<evidence type="ECO:0000313" key="2">
    <source>
        <dbReference type="EMBL" id="WVN88263.1"/>
    </source>
</evidence>
<dbReference type="GO" id="GO:0010181">
    <property type="term" value="F:FMN binding"/>
    <property type="evidence" value="ECO:0007669"/>
    <property type="project" value="InterPro"/>
</dbReference>
<reference evidence="2" key="3">
    <citation type="submission" date="2024-01" db="EMBL/GenBank/DDBJ databases">
        <authorList>
            <person name="Coelho M.A."/>
            <person name="David-Palma M."/>
            <person name="Shea T."/>
            <person name="Sun S."/>
            <person name="Cuomo C.A."/>
            <person name="Heitman J."/>
        </authorList>
    </citation>
    <scope>NUCLEOTIDE SEQUENCE</scope>
    <source>
        <strain evidence="2">CBS 7841</strain>
    </source>
</reference>
<dbReference type="RefSeq" id="XP_066068963.1">
    <property type="nucleotide sequence ID" value="XM_066212866.1"/>
</dbReference>
<protein>
    <submittedName>
        <fullName evidence="2">Uncharacterized protein</fullName>
    </submittedName>
</protein>
<sequence length="142" mass="15874">MVRFEVSLFKVCVVDSGFAKIGYFLHKFVIPVSNKRIVKYSGSLENKRHLPLETTEKGETLDREQSWWGIEQTTILAEKLAKAGVDLVDMSSGGNDLRQKILLYLTTSTELPFAKHLKKALPNLLIGTVGIITEAQQANDIL</sequence>
<dbReference type="GO" id="GO:0050661">
    <property type="term" value="F:NADP binding"/>
    <property type="evidence" value="ECO:0007669"/>
    <property type="project" value="InterPro"/>
</dbReference>
<reference evidence="2" key="2">
    <citation type="journal article" date="2022" name="Elife">
        <title>Obligate sexual reproduction of a homothallic fungus closely related to the Cryptococcus pathogenic species complex.</title>
        <authorList>
            <person name="Passer A.R."/>
            <person name="Clancey S.A."/>
            <person name="Shea T."/>
            <person name="David-Palma M."/>
            <person name="Averette A.F."/>
            <person name="Boekhout T."/>
            <person name="Porcel B.M."/>
            <person name="Nowrousian M."/>
            <person name="Cuomo C.A."/>
            <person name="Sun S."/>
            <person name="Heitman J."/>
            <person name="Coelho M.A."/>
        </authorList>
    </citation>
    <scope>NUCLEOTIDE SEQUENCE</scope>
    <source>
        <strain evidence="2">CBS 7841</strain>
    </source>
</reference>
<accession>A0AAJ8JTL3</accession>
<dbReference type="AlphaFoldDB" id="A0AAJ8JTL3"/>
<dbReference type="Gene3D" id="3.20.20.70">
    <property type="entry name" value="Aldolase class I"/>
    <property type="match status" value="1"/>
</dbReference>
<dbReference type="GeneID" id="91087675"/>
<dbReference type="PANTHER" id="PTHR43303">
    <property type="entry name" value="NADPH DEHYDROGENASE C23G7.10C-RELATED"/>
    <property type="match status" value="1"/>
</dbReference>
<keyword evidence="3" id="KW-1185">Reference proteome</keyword>